<feature type="compositionally biased region" description="Basic and acidic residues" evidence="1">
    <location>
        <begin position="9"/>
        <end position="19"/>
    </location>
</feature>
<evidence type="ECO:0000313" key="3">
    <source>
        <dbReference type="Proteomes" id="UP000050349"/>
    </source>
</evidence>
<dbReference type="EMBL" id="LJXB01000061">
    <property type="protein sequence ID" value="KPU61032.1"/>
    <property type="molecule type" value="Genomic_DNA"/>
</dbReference>
<dbReference type="Proteomes" id="UP000050349">
    <property type="component" value="Unassembled WGS sequence"/>
</dbReference>
<accession>A0A0P8XUS0</accession>
<evidence type="ECO:0000256" key="1">
    <source>
        <dbReference type="SAM" id="MobiDB-lite"/>
    </source>
</evidence>
<dbReference type="AlphaFoldDB" id="A0A0P8XUS0"/>
<gene>
    <name evidence="2" type="ORF">AN403_5259</name>
</gene>
<evidence type="ECO:0000313" key="2">
    <source>
        <dbReference type="EMBL" id="KPU61032.1"/>
    </source>
</evidence>
<reference evidence="2 3" key="1">
    <citation type="submission" date="2015-09" db="EMBL/GenBank/DDBJ databases">
        <authorList>
            <person name="Jackson K.R."/>
            <person name="Lunt B.L."/>
            <person name="Fisher J.N.B."/>
            <person name="Gardner A.V."/>
            <person name="Bailey M.E."/>
            <person name="Deus L.M."/>
            <person name="Earl A.S."/>
            <person name="Gibby P.D."/>
            <person name="Hartmann K.A."/>
            <person name="Liu J.E."/>
            <person name="Manci A.M."/>
            <person name="Nielsen D.A."/>
            <person name="Solomon M.B."/>
            <person name="Breakwell D.P."/>
            <person name="Burnett S.H."/>
            <person name="Grose J.H."/>
        </authorList>
    </citation>
    <scope>NUCLEOTIDE SEQUENCE [LARGE SCALE GENOMIC DNA]</scope>
    <source>
        <strain evidence="2 3">S613</strain>
    </source>
</reference>
<organism evidence="2 3">
    <name type="scientific">Pseudomonas fluorescens</name>
    <dbReference type="NCBI Taxonomy" id="294"/>
    <lineage>
        <taxon>Bacteria</taxon>
        <taxon>Pseudomonadati</taxon>
        <taxon>Pseudomonadota</taxon>
        <taxon>Gammaproteobacteria</taxon>
        <taxon>Pseudomonadales</taxon>
        <taxon>Pseudomonadaceae</taxon>
        <taxon>Pseudomonas</taxon>
    </lineage>
</organism>
<name>A0A0P8XUS0_PSEFL</name>
<protein>
    <submittedName>
        <fullName evidence="2">Putative nAD-dependent deacetylase 1</fullName>
    </submittedName>
</protein>
<feature type="region of interest" description="Disordered" evidence="1">
    <location>
        <begin position="1"/>
        <end position="33"/>
    </location>
</feature>
<sequence length="83" mass="9314">MKRPCTLVKDTRKEADSNHRGAVHATGASDPESYGLGKCFLKRHGVRVLLLQRIVTCSFQSVLRVLCIRQQSFPYALWAGALR</sequence>
<comment type="caution">
    <text evidence="2">The sequence shown here is derived from an EMBL/GenBank/DDBJ whole genome shotgun (WGS) entry which is preliminary data.</text>
</comment>
<proteinExistence type="predicted"/>